<dbReference type="VEuPathDB" id="FungiDB:GWK60_K09823"/>
<keyword evidence="2" id="KW-0158">Chromosome</keyword>
<accession>A0A0W0D7U7</accession>
<dbReference type="Pfam" id="PF12659">
    <property type="entry name" value="Stn1_C"/>
    <property type="match status" value="1"/>
</dbReference>
<name>A0A0W0D7U7_CANGB</name>
<dbReference type="GO" id="GO:1990879">
    <property type="term" value="C:CST complex"/>
    <property type="evidence" value="ECO:0007669"/>
    <property type="project" value="InterPro"/>
</dbReference>
<evidence type="ECO:0000256" key="1">
    <source>
        <dbReference type="ARBA" id="ARBA00004574"/>
    </source>
</evidence>
<dbReference type="GO" id="GO:0016233">
    <property type="term" value="P:telomere capping"/>
    <property type="evidence" value="ECO:0007669"/>
    <property type="project" value="InterPro"/>
</dbReference>
<evidence type="ECO:0000256" key="2">
    <source>
        <dbReference type="ARBA" id="ARBA00022454"/>
    </source>
</evidence>
<dbReference type="InterPro" id="IPR012340">
    <property type="entry name" value="NA-bd_OB-fold"/>
</dbReference>
<dbReference type="InterPro" id="IPR024263">
    <property type="entry name" value="Stn1_C_fungi"/>
</dbReference>
<gene>
    <name evidence="6" type="ORF">AO440_003674</name>
</gene>
<evidence type="ECO:0000256" key="3">
    <source>
        <dbReference type="ARBA" id="ARBA00022895"/>
    </source>
</evidence>
<dbReference type="EMBL" id="LLZZ01000124">
    <property type="protein sequence ID" value="KTB02540.1"/>
    <property type="molecule type" value="Genomic_DNA"/>
</dbReference>
<dbReference type="Proteomes" id="UP000054886">
    <property type="component" value="Unassembled WGS sequence"/>
</dbReference>
<dbReference type="AlphaFoldDB" id="A0A0W0D7U7"/>
<keyword evidence="3" id="KW-0779">Telomere</keyword>
<evidence type="ECO:0000313" key="6">
    <source>
        <dbReference type="EMBL" id="KTB02540.1"/>
    </source>
</evidence>
<dbReference type="VEuPathDB" id="FungiDB:GVI51_K09867"/>
<protein>
    <submittedName>
        <fullName evidence="6">Protein STN1</fullName>
    </submittedName>
</protein>
<dbReference type="Gene3D" id="2.40.50.140">
    <property type="entry name" value="Nucleic acid-binding proteins"/>
    <property type="match status" value="1"/>
</dbReference>
<dbReference type="InterPro" id="IPR038240">
    <property type="entry name" value="Stn1_C_sf"/>
</dbReference>
<dbReference type="Pfam" id="PF10451">
    <property type="entry name" value="Stn1"/>
    <property type="match status" value="1"/>
</dbReference>
<comment type="subcellular location">
    <subcellularLocation>
        <location evidence="1">Chromosome</location>
        <location evidence="1">Telomere</location>
    </subcellularLocation>
</comment>
<feature type="domain" description="Stn1 C-terminal fungi" evidence="5">
    <location>
        <begin position="279"/>
        <end position="426"/>
    </location>
</feature>
<organism evidence="6 7">
    <name type="scientific">Candida glabrata</name>
    <name type="common">Yeast</name>
    <name type="synonym">Torulopsis glabrata</name>
    <dbReference type="NCBI Taxonomy" id="5478"/>
    <lineage>
        <taxon>Eukaryota</taxon>
        <taxon>Fungi</taxon>
        <taxon>Dikarya</taxon>
        <taxon>Ascomycota</taxon>
        <taxon>Saccharomycotina</taxon>
        <taxon>Saccharomycetes</taxon>
        <taxon>Saccharomycetales</taxon>
        <taxon>Saccharomycetaceae</taxon>
        <taxon>Nakaseomyces</taxon>
    </lineage>
</organism>
<evidence type="ECO:0000259" key="4">
    <source>
        <dbReference type="Pfam" id="PF10451"/>
    </source>
</evidence>
<evidence type="ECO:0000259" key="5">
    <source>
        <dbReference type="Pfam" id="PF12659"/>
    </source>
</evidence>
<reference evidence="6 7" key="1">
    <citation type="submission" date="2015-10" db="EMBL/GenBank/DDBJ databases">
        <title>Draft genomes sequences of Candida glabrata isolates 1A, 1B, 2A, 2B, 3A and 3B.</title>
        <authorList>
            <person name="Haavelsrud O.E."/>
            <person name="Gaustad P."/>
        </authorList>
    </citation>
    <scope>NUCLEOTIDE SEQUENCE [LARGE SCALE GENOMIC DNA]</scope>
    <source>
        <strain evidence="6">910700640</strain>
    </source>
</reference>
<dbReference type="VEuPathDB" id="FungiDB:CAGL0K10032g"/>
<sequence>MEHGELVSEYRCYSERVLRGLYHAEVCMTVRMLHSCLDQSRARVLGGKLYWKSRAIRRLKFVGTVIGVKYMWLKGDDYAVIHLDDSSDSSILKCKCEVNQLNSFGININAGFIGSRVEVCGVYNTEFNELEVGFIGVLPSTLFSEIEHWRKCCLLLRMPDDLTDEELKASGIGDDEMQDGRDSPLDEYFSTPPQNKAQFIEKLVLRDVKDKLEITSPDPVRNESISVVDDTCDNTTLGSNTIDLRTSIEPITQPEVSGNDNFYKPATGSTSKRKLYRKLFIAIYLIPEEECTIDDLARDIGITSVLKGFLDGQGHISNDDMQIILQEYLSQLITGDVLVITARNRVSLKKLHALKAYTHKRINLLLKIQALLGTVRYQDVLQSTSMAIPAETIIDAFKESLRTIDAGVAWFIETHQHSFTIHFTYSQSTQTCNN</sequence>
<feature type="domain" description="CST complex subunit Stn1 N-terminal" evidence="4">
    <location>
        <begin position="4"/>
        <end position="244"/>
    </location>
</feature>
<evidence type="ECO:0000313" key="7">
    <source>
        <dbReference type="Proteomes" id="UP000054886"/>
    </source>
</evidence>
<comment type="caution">
    <text evidence="6">The sequence shown here is derived from an EMBL/GenBank/DDBJ whole genome shotgun (WGS) entry which is preliminary data.</text>
</comment>
<dbReference type="Gene3D" id="3.30.1370.230">
    <property type="entry name" value="Stn1, C-terminal wHTH domain"/>
    <property type="match status" value="1"/>
</dbReference>
<dbReference type="VEuPathDB" id="FungiDB:B1J91_K10032g"/>
<proteinExistence type="predicted"/>
<dbReference type="InterPro" id="IPR018856">
    <property type="entry name" value="Stn1_N"/>
</dbReference>